<gene>
    <name evidence="1" type="primary">wbfD</name>
    <name evidence="1" type="ORF">GCM10007932_39660</name>
</gene>
<organism evidence="1 2">
    <name type="scientific">Vibrio penaeicida</name>
    <dbReference type="NCBI Taxonomy" id="104609"/>
    <lineage>
        <taxon>Bacteria</taxon>
        <taxon>Pseudomonadati</taxon>
        <taxon>Pseudomonadota</taxon>
        <taxon>Gammaproteobacteria</taxon>
        <taxon>Vibrionales</taxon>
        <taxon>Vibrionaceae</taxon>
        <taxon>Vibrio</taxon>
    </lineage>
</organism>
<sequence>MNDVGSSLSEAFSASDDVTLSQEEISSLPYASTYLRINDGRQVFMVLAFADLNPTTGNTRLKWVSADGSMIATEQGRIVKTLGFDGSNLINIAGKGISTGIITDSQWNAVYDWSPDNRYQFSASVNSTFIKREAISTNQWTLETNKIDEHVNFGELNKAFTNSYWITDAGETMKSIQYIGPNMNKFEMTILKTFAPAR</sequence>
<dbReference type="SUPFAM" id="SSF159270">
    <property type="entry name" value="YmcC-like"/>
    <property type="match status" value="1"/>
</dbReference>
<dbReference type="Gene3D" id="2.40.360.10">
    <property type="entry name" value="YmcC-like"/>
    <property type="match status" value="1"/>
</dbReference>
<dbReference type="InterPro" id="IPR021308">
    <property type="entry name" value="GfcB"/>
</dbReference>
<comment type="caution">
    <text evidence="1">The sequence shown here is derived from an EMBL/GenBank/DDBJ whole genome shotgun (WGS) entry which is preliminary data.</text>
</comment>
<proteinExistence type="predicted"/>
<evidence type="ECO:0000313" key="2">
    <source>
        <dbReference type="Proteomes" id="UP001156690"/>
    </source>
</evidence>
<dbReference type="InterPro" id="IPR023373">
    <property type="entry name" value="YmcC_sf"/>
</dbReference>
<dbReference type="Proteomes" id="UP001156690">
    <property type="component" value="Unassembled WGS sequence"/>
</dbReference>
<dbReference type="Pfam" id="PF11102">
    <property type="entry name" value="YjbF"/>
    <property type="match status" value="1"/>
</dbReference>
<evidence type="ECO:0000313" key="1">
    <source>
        <dbReference type="EMBL" id="GLQ74605.1"/>
    </source>
</evidence>
<reference evidence="2" key="1">
    <citation type="journal article" date="2019" name="Int. J. Syst. Evol. Microbiol.">
        <title>The Global Catalogue of Microorganisms (GCM) 10K type strain sequencing project: providing services to taxonomists for standard genome sequencing and annotation.</title>
        <authorList>
            <consortium name="The Broad Institute Genomics Platform"/>
            <consortium name="The Broad Institute Genome Sequencing Center for Infectious Disease"/>
            <person name="Wu L."/>
            <person name="Ma J."/>
        </authorList>
    </citation>
    <scope>NUCLEOTIDE SEQUENCE [LARGE SCALE GENOMIC DNA]</scope>
    <source>
        <strain evidence="2">NBRC 15640</strain>
    </source>
</reference>
<dbReference type="EMBL" id="BSNX01000056">
    <property type="protein sequence ID" value="GLQ74605.1"/>
    <property type="molecule type" value="Genomic_DNA"/>
</dbReference>
<name>A0AAV5NVG7_9VIBR</name>
<accession>A0AAV5NVG7</accession>
<dbReference type="AlphaFoldDB" id="A0AAV5NVG7"/>
<protein>
    <submittedName>
        <fullName evidence="1">WbfD protein</fullName>
    </submittedName>
</protein>
<keyword evidence="2" id="KW-1185">Reference proteome</keyword>